<dbReference type="RefSeq" id="XP_637703.1">
    <property type="nucleotide sequence ID" value="XM_632611.1"/>
</dbReference>
<sequence>WNYKAIGYVLTRSFAYRNLMALILPNIWIWICNQIYREDPLTEESLSYSSLLKKWPKLAPFEFIKKAKVLKNFSAKGHNNFKDPKILFPSTIKVRKTTANFFCIPESFFPNIIFFDQFI</sequence>
<feature type="non-terminal residue" evidence="1">
    <location>
        <position position="1"/>
    </location>
</feature>
<keyword evidence="2" id="KW-1185">Reference proteome</keyword>
<gene>
    <name evidence="1" type="ORF">DDB_G0286497</name>
</gene>
<evidence type="ECO:0000313" key="1">
    <source>
        <dbReference type="EMBL" id="EAL64199.1"/>
    </source>
</evidence>
<dbReference type="KEGG" id="ddi:DDB_G0286497"/>
<organism evidence="1 2">
    <name type="scientific">Dictyostelium discoideum</name>
    <name type="common">Social amoeba</name>
    <dbReference type="NCBI Taxonomy" id="44689"/>
    <lineage>
        <taxon>Eukaryota</taxon>
        <taxon>Amoebozoa</taxon>
        <taxon>Evosea</taxon>
        <taxon>Eumycetozoa</taxon>
        <taxon>Dictyostelia</taxon>
        <taxon>Dictyosteliales</taxon>
        <taxon>Dictyosteliaceae</taxon>
        <taxon>Dictyostelium</taxon>
    </lineage>
</organism>
<evidence type="ECO:0000313" key="2">
    <source>
        <dbReference type="Proteomes" id="UP000002195"/>
    </source>
</evidence>
<reference evidence="1 2" key="1">
    <citation type="journal article" date="2005" name="Nature">
        <title>The genome of the social amoeba Dictyostelium discoideum.</title>
        <authorList>
            <consortium name="The Dictyostelium discoideum Sequencing Consortium"/>
            <person name="Eichinger L."/>
            <person name="Pachebat J.A."/>
            <person name="Glockner G."/>
            <person name="Rajandream M.A."/>
            <person name="Sucgang R."/>
            <person name="Berriman M."/>
            <person name="Song J."/>
            <person name="Olsen R."/>
            <person name="Szafranski K."/>
            <person name="Xu Q."/>
            <person name="Tunggal B."/>
            <person name="Kummerfeld S."/>
            <person name="Madera M."/>
            <person name="Konfortov B.A."/>
            <person name="Rivero F."/>
            <person name="Bankier A.T."/>
            <person name="Lehmann R."/>
            <person name="Hamlin N."/>
            <person name="Davies R."/>
            <person name="Gaudet P."/>
            <person name="Fey P."/>
            <person name="Pilcher K."/>
            <person name="Chen G."/>
            <person name="Saunders D."/>
            <person name="Sodergren E."/>
            <person name="Davis P."/>
            <person name="Kerhornou A."/>
            <person name="Nie X."/>
            <person name="Hall N."/>
            <person name="Anjard C."/>
            <person name="Hemphill L."/>
            <person name="Bason N."/>
            <person name="Farbrother P."/>
            <person name="Desany B."/>
            <person name="Just E."/>
            <person name="Morio T."/>
            <person name="Rost R."/>
            <person name="Churcher C."/>
            <person name="Cooper J."/>
            <person name="Haydock S."/>
            <person name="van Driessche N."/>
            <person name="Cronin A."/>
            <person name="Goodhead I."/>
            <person name="Muzny D."/>
            <person name="Mourier T."/>
            <person name="Pain A."/>
            <person name="Lu M."/>
            <person name="Harper D."/>
            <person name="Lindsay R."/>
            <person name="Hauser H."/>
            <person name="James K."/>
            <person name="Quiles M."/>
            <person name="Madan Babu M."/>
            <person name="Saito T."/>
            <person name="Buchrieser C."/>
            <person name="Wardroper A."/>
            <person name="Felder M."/>
            <person name="Thangavelu M."/>
            <person name="Johnson D."/>
            <person name="Knights A."/>
            <person name="Loulseged H."/>
            <person name="Mungall K."/>
            <person name="Oliver K."/>
            <person name="Price C."/>
            <person name="Quail M.A."/>
            <person name="Urushihara H."/>
            <person name="Hernandez J."/>
            <person name="Rabbinowitsch E."/>
            <person name="Steffen D."/>
            <person name="Sanders M."/>
            <person name="Ma J."/>
            <person name="Kohara Y."/>
            <person name="Sharp S."/>
            <person name="Simmonds M."/>
            <person name="Spiegler S."/>
            <person name="Tivey A."/>
            <person name="Sugano S."/>
            <person name="White B."/>
            <person name="Walker D."/>
            <person name="Woodward J."/>
            <person name="Winckler T."/>
            <person name="Tanaka Y."/>
            <person name="Shaulsky G."/>
            <person name="Schleicher M."/>
            <person name="Weinstock G."/>
            <person name="Rosenthal A."/>
            <person name="Cox E.C."/>
            <person name="Chisholm R.L."/>
            <person name="Gibbs R."/>
            <person name="Loomis W.F."/>
            <person name="Platzer M."/>
            <person name="Kay R.R."/>
            <person name="Williams J."/>
            <person name="Dear P.H."/>
            <person name="Noegel A.A."/>
            <person name="Barrell B."/>
            <person name="Kuspa A."/>
        </authorList>
    </citation>
    <scope>NUCLEOTIDE SEQUENCE [LARGE SCALE GENOMIC DNA]</scope>
    <source>
        <strain evidence="1 2">AX4</strain>
    </source>
</reference>
<protein>
    <submittedName>
        <fullName evidence="1">Uncharacterized protein</fullName>
    </submittedName>
</protein>
<dbReference type="AlphaFoldDB" id="Q54LQ3"/>
<dbReference type="Proteomes" id="UP000002195">
    <property type="component" value="Unassembled WGS sequence"/>
</dbReference>
<proteinExistence type="predicted"/>
<dbReference type="HOGENOM" id="CLU_167310_0_0_1"/>
<comment type="caution">
    <text evidence="1">The sequence shown here is derived from an EMBL/GenBank/DDBJ whole genome shotgun (WGS) entry which is preliminary data.</text>
</comment>
<dbReference type="PhylomeDB" id="Q54LQ3"/>
<dbReference type="EMBL" id="AAFI02000086">
    <property type="protein sequence ID" value="EAL64199.1"/>
    <property type="molecule type" value="Genomic_DNA"/>
</dbReference>
<dbReference type="PaxDb" id="44689-DDB0218822"/>
<dbReference type="GeneID" id="8625645"/>
<name>Q54LQ3_DICDI</name>
<dbReference type="InParanoid" id="Q54LQ3"/>
<dbReference type="dictyBase" id="DDB_G0286497"/>
<dbReference type="VEuPathDB" id="AmoebaDB:DDB_G0286497"/>
<accession>Q54LQ3</accession>